<dbReference type="InterPro" id="IPR050832">
    <property type="entry name" value="Bact_Acetyltransf"/>
</dbReference>
<dbReference type="Proteomes" id="UP001596298">
    <property type="component" value="Unassembled WGS sequence"/>
</dbReference>
<evidence type="ECO:0000256" key="2">
    <source>
        <dbReference type="ARBA" id="ARBA00023315"/>
    </source>
</evidence>
<accession>A0ABW2AFI7</accession>
<gene>
    <name evidence="4" type="ORF">ACFQDH_09660</name>
</gene>
<dbReference type="RefSeq" id="WP_382400742.1">
    <property type="nucleotide sequence ID" value="NZ_JBHSWH010000001.1"/>
</dbReference>
<evidence type="ECO:0000259" key="3">
    <source>
        <dbReference type="PROSITE" id="PS51186"/>
    </source>
</evidence>
<organism evidence="4 5">
    <name type="scientific">Flexivirga alba</name>
    <dbReference type="NCBI Taxonomy" id="702742"/>
    <lineage>
        <taxon>Bacteria</taxon>
        <taxon>Bacillati</taxon>
        <taxon>Actinomycetota</taxon>
        <taxon>Actinomycetes</taxon>
        <taxon>Micrococcales</taxon>
        <taxon>Dermacoccaceae</taxon>
        <taxon>Flexivirga</taxon>
    </lineage>
</organism>
<comment type="caution">
    <text evidence="4">The sequence shown here is derived from an EMBL/GenBank/DDBJ whole genome shotgun (WGS) entry which is preliminary data.</text>
</comment>
<protein>
    <submittedName>
        <fullName evidence="4">GNAT family N-acetyltransferase</fullName>
        <ecNumber evidence="4">2.3.-.-</ecNumber>
    </submittedName>
</protein>
<evidence type="ECO:0000313" key="4">
    <source>
        <dbReference type="EMBL" id="MFC6705527.1"/>
    </source>
</evidence>
<dbReference type="PROSITE" id="PS51186">
    <property type="entry name" value="GNAT"/>
    <property type="match status" value="1"/>
</dbReference>
<dbReference type="SUPFAM" id="SSF55729">
    <property type="entry name" value="Acyl-CoA N-acyltransferases (Nat)"/>
    <property type="match status" value="1"/>
</dbReference>
<dbReference type="CDD" id="cd04301">
    <property type="entry name" value="NAT_SF"/>
    <property type="match status" value="1"/>
</dbReference>
<proteinExistence type="predicted"/>
<dbReference type="InterPro" id="IPR000182">
    <property type="entry name" value="GNAT_dom"/>
</dbReference>
<dbReference type="InterPro" id="IPR056935">
    <property type="entry name" value="Rv0428c-like_C"/>
</dbReference>
<feature type="domain" description="N-acetyltransferase" evidence="3">
    <location>
        <begin position="215"/>
        <end position="343"/>
    </location>
</feature>
<keyword evidence="5" id="KW-1185">Reference proteome</keyword>
<dbReference type="PANTHER" id="PTHR43877">
    <property type="entry name" value="AMINOALKYLPHOSPHONATE N-ACETYLTRANSFERASE-RELATED-RELATED"/>
    <property type="match status" value="1"/>
</dbReference>
<dbReference type="InterPro" id="IPR016181">
    <property type="entry name" value="Acyl_CoA_acyltransferase"/>
</dbReference>
<name>A0ABW2AFI7_9MICO</name>
<dbReference type="PANTHER" id="PTHR43877:SF2">
    <property type="entry name" value="AMINOALKYLPHOSPHONATE N-ACETYLTRANSFERASE-RELATED"/>
    <property type="match status" value="1"/>
</dbReference>
<dbReference type="GO" id="GO:0016746">
    <property type="term" value="F:acyltransferase activity"/>
    <property type="evidence" value="ECO:0007669"/>
    <property type="project" value="UniProtKB-KW"/>
</dbReference>
<keyword evidence="2 4" id="KW-0012">Acyltransferase</keyword>
<dbReference type="Gene3D" id="3.40.630.30">
    <property type="match status" value="1"/>
</dbReference>
<sequence length="343" mass="37398">MPSESVSQSHLTELLVIGRRVVLRSRLALGDSEPGGPTLTDTLGEVMSVTDEEVVVDTRNGPVTVARASIMLAKRVPPPPPRRAPRAHPNAISIDELEELAVDGMPPLESAHIGDWLLRAADGYTGRANSALPLGDPGVPGVAAVEQVVAWYAERDQPALVHLPHGTGADPTASPLGTLLAKQDWRFFLRTLVMTKVASDDEPAQGDAKTADVRIEVSDDPTDDWWHTASPRALDHRDTLGRMLERVRSAAYLTAYLDGRPAGHGRLVFTDGWSGIFDIHTDPAVRGRGIARALMRRAERTAIDRRIPLQYLQVAADNESAVGLYRSLGWQVHHEYHYATPEV</sequence>
<dbReference type="Pfam" id="PF24553">
    <property type="entry name" value="Rv0428c_C"/>
    <property type="match status" value="1"/>
</dbReference>
<keyword evidence="1 4" id="KW-0808">Transferase</keyword>
<evidence type="ECO:0000256" key="1">
    <source>
        <dbReference type="ARBA" id="ARBA00022679"/>
    </source>
</evidence>
<dbReference type="EMBL" id="JBHSWH010000001">
    <property type="protein sequence ID" value="MFC6705527.1"/>
    <property type="molecule type" value="Genomic_DNA"/>
</dbReference>
<dbReference type="EC" id="2.3.-.-" evidence="4"/>
<reference evidence="5" key="1">
    <citation type="journal article" date="2019" name="Int. J. Syst. Evol. Microbiol.">
        <title>The Global Catalogue of Microorganisms (GCM) 10K type strain sequencing project: providing services to taxonomists for standard genome sequencing and annotation.</title>
        <authorList>
            <consortium name="The Broad Institute Genomics Platform"/>
            <consortium name="The Broad Institute Genome Sequencing Center for Infectious Disease"/>
            <person name="Wu L."/>
            <person name="Ma J."/>
        </authorList>
    </citation>
    <scope>NUCLEOTIDE SEQUENCE [LARGE SCALE GENOMIC DNA]</scope>
    <source>
        <strain evidence="5">CCUG 58127</strain>
    </source>
</reference>
<evidence type="ECO:0000313" key="5">
    <source>
        <dbReference type="Proteomes" id="UP001596298"/>
    </source>
</evidence>